<reference evidence="1" key="1">
    <citation type="journal article" date="2014" name="Genome Announc.">
        <title>Draft Genome Sequences of Three Alkaliphilic Bacillus Strains, Bacillus wakoensis JCM 9140T, Bacillus akibai JCM 9157T, and Bacillus hemicellulosilyticus JCM 9152T.</title>
        <authorList>
            <person name="Yuki M."/>
            <person name="Oshima K."/>
            <person name="Suda W."/>
            <person name="Oshida Y."/>
            <person name="Kitamura K."/>
            <person name="Iida T."/>
            <person name="Hattori M."/>
            <person name="Ohkuma M."/>
        </authorList>
    </citation>
    <scope>NUCLEOTIDE SEQUENCE [LARGE SCALE GENOMIC DNA]</scope>
    <source>
        <strain evidence="1">JCM 9140</strain>
    </source>
</reference>
<organism evidence="1 2">
    <name type="scientific">Halalkalibacter wakoensis JCM 9140</name>
    <dbReference type="NCBI Taxonomy" id="1236970"/>
    <lineage>
        <taxon>Bacteria</taxon>
        <taxon>Bacillati</taxon>
        <taxon>Bacillota</taxon>
        <taxon>Bacilli</taxon>
        <taxon>Bacillales</taxon>
        <taxon>Bacillaceae</taxon>
        <taxon>Halalkalibacter</taxon>
    </lineage>
</organism>
<comment type="caution">
    <text evidence="1">The sequence shown here is derived from an EMBL/GenBank/DDBJ whole genome shotgun (WGS) entry which is preliminary data.</text>
</comment>
<dbReference type="Gene3D" id="2.60.40.3700">
    <property type="match status" value="1"/>
</dbReference>
<accession>W4Q653</accession>
<dbReference type="EMBL" id="BAUT01000049">
    <property type="protein sequence ID" value="GAE27415.1"/>
    <property type="molecule type" value="Genomic_DNA"/>
</dbReference>
<dbReference type="InterPro" id="IPR047808">
    <property type="entry name" value="CueP-like"/>
</dbReference>
<gene>
    <name evidence="1" type="ORF">JCM9140_3561</name>
</gene>
<dbReference type="Pfam" id="PF21172">
    <property type="entry name" value="CueP"/>
    <property type="match status" value="1"/>
</dbReference>
<dbReference type="Proteomes" id="UP000018890">
    <property type="component" value="Unassembled WGS sequence"/>
</dbReference>
<dbReference type="STRING" id="1236970.JCM9140_3561"/>
<evidence type="ECO:0000313" key="2">
    <source>
        <dbReference type="Proteomes" id="UP000018890"/>
    </source>
</evidence>
<dbReference type="AlphaFoldDB" id="W4Q653"/>
<evidence type="ECO:0000313" key="1">
    <source>
        <dbReference type="EMBL" id="GAE27415.1"/>
    </source>
</evidence>
<name>W4Q653_9BACI</name>
<keyword evidence="2" id="KW-1185">Reference proteome</keyword>
<protein>
    <submittedName>
        <fullName evidence="1">Putative exported protein</fullName>
    </submittedName>
</protein>
<sequence length="94" mass="10504">MKSKIYVIVGLVVVALAAAFFALSDVSDTVIEPVTEDIKELVHDYSVRNITSPSASITSHELIVTNHDQKQVIYDLPKDEFFVSIAPYYDHTHP</sequence>
<proteinExistence type="predicted"/>